<reference evidence="7 8" key="1">
    <citation type="submission" date="2018-03" db="EMBL/GenBank/DDBJ databases">
        <title>Genomic Encyclopedia of Type Strains, Phase III (KMG-III): the genomes of soil and plant-associated and newly described type strains.</title>
        <authorList>
            <person name="Whitman W."/>
        </authorList>
    </citation>
    <scope>NUCLEOTIDE SEQUENCE [LARGE SCALE GENOMIC DNA]</scope>
    <source>
        <strain evidence="7 8">CGMCC 1.9313</strain>
    </source>
</reference>
<proteinExistence type="predicted"/>
<dbReference type="Pfam" id="PF07715">
    <property type="entry name" value="Plug"/>
    <property type="match status" value="1"/>
</dbReference>
<dbReference type="InterPro" id="IPR012910">
    <property type="entry name" value="Plug_dom"/>
</dbReference>
<evidence type="ECO:0000313" key="8">
    <source>
        <dbReference type="Proteomes" id="UP000238034"/>
    </source>
</evidence>
<name>A0A2T0TU85_9SPHI</name>
<dbReference type="SUPFAM" id="SSF56935">
    <property type="entry name" value="Porins"/>
    <property type="match status" value="1"/>
</dbReference>
<evidence type="ECO:0000256" key="2">
    <source>
        <dbReference type="ARBA" id="ARBA00023136"/>
    </source>
</evidence>
<feature type="coiled-coil region" evidence="4">
    <location>
        <begin position="880"/>
        <end position="907"/>
    </location>
</feature>
<dbReference type="InterPro" id="IPR036942">
    <property type="entry name" value="Beta-barrel_TonB_sf"/>
</dbReference>
<dbReference type="Gene3D" id="2.40.170.20">
    <property type="entry name" value="TonB-dependent receptor, beta-barrel domain"/>
    <property type="match status" value="1"/>
</dbReference>
<evidence type="ECO:0000259" key="6">
    <source>
        <dbReference type="Pfam" id="PF07715"/>
    </source>
</evidence>
<keyword evidence="4" id="KW-0175">Coiled coil</keyword>
<evidence type="ECO:0000313" key="7">
    <source>
        <dbReference type="EMBL" id="PRY49210.1"/>
    </source>
</evidence>
<dbReference type="InterPro" id="IPR008969">
    <property type="entry name" value="CarboxyPept-like_regulatory"/>
</dbReference>
<evidence type="ECO:0000256" key="5">
    <source>
        <dbReference type="SAM" id="Phobius"/>
    </source>
</evidence>
<protein>
    <submittedName>
        <fullName evidence="7">TonB-linked SusC/RagA family outer membrane protein</fullName>
    </submittedName>
</protein>
<dbReference type="SUPFAM" id="SSF49464">
    <property type="entry name" value="Carboxypeptidase regulatory domain-like"/>
    <property type="match status" value="1"/>
</dbReference>
<evidence type="ECO:0000256" key="1">
    <source>
        <dbReference type="ARBA" id="ARBA00004442"/>
    </source>
</evidence>
<organism evidence="7 8">
    <name type="scientific">Arcticibacter pallidicorallinus</name>
    <dbReference type="NCBI Taxonomy" id="1259464"/>
    <lineage>
        <taxon>Bacteria</taxon>
        <taxon>Pseudomonadati</taxon>
        <taxon>Bacteroidota</taxon>
        <taxon>Sphingobacteriia</taxon>
        <taxon>Sphingobacteriales</taxon>
        <taxon>Sphingobacteriaceae</taxon>
        <taxon>Arcticibacter</taxon>
    </lineage>
</organism>
<dbReference type="Proteomes" id="UP000238034">
    <property type="component" value="Unassembled WGS sequence"/>
</dbReference>
<keyword evidence="5" id="KW-1133">Transmembrane helix</keyword>
<feature type="domain" description="TonB-dependent receptor plug" evidence="6">
    <location>
        <begin position="216"/>
        <end position="339"/>
    </location>
</feature>
<sequence>MNLLLHKRRAPFLVFRITMILMFACLQVNASGFAQTITLTLKNTPVAEAIKQIRKQTGYSFIYEESFVANAKPVSVTLNKSSIKDAMEKISSGQPFTFEISDKLIYLKKLEAVKQIKSDPFIQVSGKVTDSVGNTLPGVSVSSKEPSRFARTDQDGMYVITGVPADGVLYFSMIGFRTQEVKINNRSTINIKLKEEAALLKDVVVTGVFERKASSFTGAAVSISKSELKRNGNANLFQALKNIAPSMVMDNFDMGSNPNTMPDIQIRGTSTFPVDQSTMNTGLKGNFLKNPNEPLFILDGFEANVERIFDLDMNRIESVTILKDAASKALYGSKAANGVIVIETTKISSNKPLVTYNTSLDVEMPDLSSYNLTNALEKLEAERIDGMYIAPSITFDAPGTDVRLQQSYNSRLKLALEGLDTYWIAKPLQNGIGQKHALSVELGADALKVIADLSYRDVTGAMKGSQRETISGSVSASYRLNNFLFRNISSLVSNSSADSPYGLFSDYVQMNPYWRAVNVDGTIPFYAELGANGERYTNPLYNSTLNSKNTSGYLNFINNFYLEWTLLPGLKATSRIGIDIRNTNADEFYPSSHTMFDTYSDVDATRKGSYQVNTGKSTNLSGDLNVNYSKQVNKHFYFVNAGFNVSQRDYNELIHEVEGFASDQMDNITFGRAYALGSRPYGVSGITRDIGFLAVGSYMWDDRFISDLTLRTNASSQFGADKRWAKFWSLGLGWNLHKEQFLKDLGFVENLKIRGSLGSTGNQNFNSNASIATYKYYLESLYQGFPGSFLFNMANAGLQWESKFEYNAGLDAKIKKLNLRFDYYLGYTENLLTDVTLPNSSGFDIVKDNLGRVQNKGAELFTSYQVWSRGRSFLNLNFGLETNKNKIVELSDAMETYNSRMDKLAADQGNSRPVKKYQDGISMNAIWAVPSLGIDPATGNEIYVDRSGNTTFIWNASDMVVAGNSLPSYQGTFGFSAEYNRVGVSVTGRYLGGGQLYNQTLVDRVENVDMNFNVDKRVLTGRWKNPGDNSLFKRLGQFSRPTEDGTSTTPENEKTRATTRFVQDRKEINIGAINVYYDFGPKVLSKLDFQRLRVSANMNEAAQFSSIRIERGTSYPFSRTLSFSLSATF</sequence>
<keyword evidence="3" id="KW-0998">Cell outer membrane</keyword>
<dbReference type="Pfam" id="PF13715">
    <property type="entry name" value="CarbopepD_reg_2"/>
    <property type="match status" value="1"/>
</dbReference>
<dbReference type="Gene3D" id="2.60.40.1120">
    <property type="entry name" value="Carboxypeptidase-like, regulatory domain"/>
    <property type="match status" value="1"/>
</dbReference>
<keyword evidence="5" id="KW-0812">Transmembrane</keyword>
<keyword evidence="8" id="KW-1185">Reference proteome</keyword>
<dbReference type="InterPro" id="IPR037066">
    <property type="entry name" value="Plug_dom_sf"/>
</dbReference>
<evidence type="ECO:0000256" key="3">
    <source>
        <dbReference type="ARBA" id="ARBA00023237"/>
    </source>
</evidence>
<dbReference type="InterPro" id="IPR023997">
    <property type="entry name" value="TonB-dep_OMP_SusC/RagA_CS"/>
</dbReference>
<dbReference type="Gene3D" id="3.55.50.30">
    <property type="match status" value="1"/>
</dbReference>
<dbReference type="EMBL" id="PVTH01000012">
    <property type="protein sequence ID" value="PRY49210.1"/>
    <property type="molecule type" value="Genomic_DNA"/>
</dbReference>
<comment type="caution">
    <text evidence="7">The sequence shown here is derived from an EMBL/GenBank/DDBJ whole genome shotgun (WGS) entry which is preliminary data.</text>
</comment>
<dbReference type="InterPro" id="IPR023996">
    <property type="entry name" value="TonB-dep_OMP_SusC/RagA"/>
</dbReference>
<accession>A0A2T0TU85</accession>
<keyword evidence="2 5" id="KW-0472">Membrane</keyword>
<dbReference type="AlphaFoldDB" id="A0A2T0TU85"/>
<dbReference type="OrthoDB" id="1094723at2"/>
<dbReference type="RefSeq" id="WP_106295137.1">
    <property type="nucleotide sequence ID" value="NZ_PVTH01000012.1"/>
</dbReference>
<comment type="subcellular location">
    <subcellularLocation>
        <location evidence="1">Cell outer membrane</location>
    </subcellularLocation>
</comment>
<feature type="transmembrane region" description="Helical" evidence="5">
    <location>
        <begin position="12"/>
        <end position="34"/>
    </location>
</feature>
<dbReference type="GO" id="GO:0009279">
    <property type="term" value="C:cell outer membrane"/>
    <property type="evidence" value="ECO:0007669"/>
    <property type="project" value="UniProtKB-SubCell"/>
</dbReference>
<evidence type="ECO:0000256" key="4">
    <source>
        <dbReference type="SAM" id="Coils"/>
    </source>
</evidence>
<dbReference type="NCBIfam" id="TIGR04056">
    <property type="entry name" value="OMP_RagA_SusC"/>
    <property type="match status" value="1"/>
</dbReference>
<dbReference type="Gene3D" id="2.170.130.10">
    <property type="entry name" value="TonB-dependent receptor, plug domain"/>
    <property type="match status" value="1"/>
</dbReference>
<gene>
    <name evidence="7" type="ORF">B0I27_11295</name>
</gene>
<dbReference type="NCBIfam" id="TIGR04057">
    <property type="entry name" value="SusC_RagA_signa"/>
    <property type="match status" value="1"/>
</dbReference>